<feature type="compositionally biased region" description="Basic and acidic residues" evidence="2">
    <location>
        <begin position="25"/>
        <end position="49"/>
    </location>
</feature>
<dbReference type="EMBL" id="VTPC01090754">
    <property type="protein sequence ID" value="KAF2881332.1"/>
    <property type="molecule type" value="Genomic_DNA"/>
</dbReference>
<feature type="compositionally biased region" description="Polar residues" evidence="2">
    <location>
        <begin position="1"/>
        <end position="14"/>
    </location>
</feature>
<evidence type="ECO:0000256" key="2">
    <source>
        <dbReference type="SAM" id="MobiDB-lite"/>
    </source>
</evidence>
<sequence>VKKQSESIPTTFLHSPQPDDLLNNFRRESLKDGMHRKSLEAAQHLKDQENCNSNSSDHEETTSMRTEASDTSASSGQQGQQQQQTNHNPANNPTSTEKDTHHSQSYPDDPEVFRNNSIACLRAKAQEHSAKIMNSHGAMLQVRSLSSLASGQQSCDANANNLHHQEVVNSDTSSASIF</sequence>
<comment type="caution">
    <text evidence="4">The sequence shown here is derived from an EMBL/GenBank/DDBJ whole genome shotgun (WGS) entry which is preliminary data.</text>
</comment>
<dbReference type="Proteomes" id="UP000801492">
    <property type="component" value="Unassembled WGS sequence"/>
</dbReference>
<dbReference type="AlphaFoldDB" id="A0A8K0CBQ5"/>
<dbReference type="OrthoDB" id="6159439at2759"/>
<accession>A0A8K0CBQ5</accession>
<organism evidence="4 5">
    <name type="scientific">Ignelater luminosus</name>
    <name type="common">Cucubano</name>
    <name type="synonym">Pyrophorus luminosus</name>
    <dbReference type="NCBI Taxonomy" id="2038154"/>
    <lineage>
        <taxon>Eukaryota</taxon>
        <taxon>Metazoa</taxon>
        <taxon>Ecdysozoa</taxon>
        <taxon>Arthropoda</taxon>
        <taxon>Hexapoda</taxon>
        <taxon>Insecta</taxon>
        <taxon>Pterygota</taxon>
        <taxon>Neoptera</taxon>
        <taxon>Endopterygota</taxon>
        <taxon>Coleoptera</taxon>
        <taxon>Polyphaga</taxon>
        <taxon>Elateriformia</taxon>
        <taxon>Elateroidea</taxon>
        <taxon>Elateridae</taxon>
        <taxon>Agrypninae</taxon>
        <taxon>Pyrophorini</taxon>
        <taxon>Ignelater</taxon>
    </lineage>
</organism>
<proteinExistence type="predicted"/>
<reference evidence="4" key="1">
    <citation type="submission" date="2019-08" db="EMBL/GenBank/DDBJ databases">
        <title>The genome of the North American firefly Photinus pyralis.</title>
        <authorList>
            <consortium name="Photinus pyralis genome working group"/>
            <person name="Fallon T.R."/>
            <person name="Sander Lower S.E."/>
            <person name="Weng J.-K."/>
        </authorList>
    </citation>
    <scope>NUCLEOTIDE SEQUENCE</scope>
    <source>
        <strain evidence="4">TRF0915ILg1</strain>
        <tissue evidence="4">Whole body</tissue>
    </source>
</reference>
<name>A0A8K0CBQ5_IGNLU</name>
<evidence type="ECO:0000313" key="5">
    <source>
        <dbReference type="Proteomes" id="UP000801492"/>
    </source>
</evidence>
<feature type="region of interest" description="Disordered" evidence="2">
    <location>
        <begin position="1"/>
        <end position="112"/>
    </location>
</feature>
<dbReference type="GO" id="GO:0005634">
    <property type="term" value="C:nucleus"/>
    <property type="evidence" value="ECO:0007669"/>
    <property type="project" value="UniProtKB-SubCell"/>
</dbReference>
<evidence type="ECO:0000313" key="4">
    <source>
        <dbReference type="EMBL" id="KAF2881332.1"/>
    </source>
</evidence>
<feature type="domain" description="OAR" evidence="3">
    <location>
        <begin position="116"/>
        <end position="129"/>
    </location>
</feature>
<comment type="subcellular location">
    <subcellularLocation>
        <location evidence="1">Nucleus</location>
    </subcellularLocation>
</comment>
<protein>
    <recommendedName>
        <fullName evidence="3">OAR domain-containing protein</fullName>
    </recommendedName>
</protein>
<gene>
    <name evidence="4" type="ORF">ILUMI_24848</name>
</gene>
<dbReference type="Pfam" id="PF03826">
    <property type="entry name" value="OAR"/>
    <property type="match status" value="1"/>
</dbReference>
<evidence type="ECO:0000259" key="3">
    <source>
        <dbReference type="PROSITE" id="PS50803"/>
    </source>
</evidence>
<feature type="compositionally biased region" description="Polar residues" evidence="2">
    <location>
        <begin position="63"/>
        <end position="75"/>
    </location>
</feature>
<feature type="non-terminal residue" evidence="4">
    <location>
        <position position="178"/>
    </location>
</feature>
<dbReference type="InterPro" id="IPR003654">
    <property type="entry name" value="OAR_dom"/>
</dbReference>
<dbReference type="PROSITE" id="PS50803">
    <property type="entry name" value="OAR"/>
    <property type="match status" value="1"/>
</dbReference>
<feature type="compositionally biased region" description="Polar residues" evidence="2">
    <location>
        <begin position="85"/>
        <end position="95"/>
    </location>
</feature>
<evidence type="ECO:0000256" key="1">
    <source>
        <dbReference type="ARBA" id="ARBA00004123"/>
    </source>
</evidence>
<keyword evidence="5" id="KW-1185">Reference proteome</keyword>